<name>A0A1V9H4Z1_9XANT</name>
<dbReference type="AlphaFoldDB" id="A0A1V9H4Z1"/>
<proteinExistence type="predicted"/>
<comment type="caution">
    <text evidence="1">The sequence shown here is derived from an EMBL/GenBank/DDBJ whole genome shotgun (WGS) entry which is preliminary data.</text>
</comment>
<organism evidence="1 2">
    <name type="scientific">Xanthomonas phaseoli pv. dieffenbachiae</name>
    <dbReference type="NCBI Taxonomy" id="92828"/>
    <lineage>
        <taxon>Bacteria</taxon>
        <taxon>Pseudomonadati</taxon>
        <taxon>Pseudomonadota</taxon>
        <taxon>Gammaproteobacteria</taxon>
        <taxon>Lysobacterales</taxon>
        <taxon>Lysobacteraceae</taxon>
        <taxon>Xanthomonas</taxon>
    </lineage>
</organism>
<accession>A0A1V9H4Z1</accession>
<protein>
    <submittedName>
        <fullName evidence="1">Uncharacterized protein</fullName>
    </submittedName>
</protein>
<evidence type="ECO:0000313" key="1">
    <source>
        <dbReference type="EMBL" id="OQP77906.1"/>
    </source>
</evidence>
<reference evidence="1 2" key="1">
    <citation type="journal article" date="2016" name="Plant Pathol.">
        <title>Genetic characterization of strains named as Xanthomonas axonopodis pv. dieffenbachiae leads to a taxonomic revision of the X. axonopodis species complex.</title>
        <authorList>
            <person name="Constantin E.C."/>
            <person name="Cleenwerck I."/>
            <person name="Maes M."/>
            <person name="Baeyen S."/>
            <person name="Van Malderghem C."/>
            <person name="De Vos P."/>
            <person name="Cottyn B."/>
        </authorList>
    </citation>
    <scope>NUCLEOTIDE SEQUENCE [LARGE SCALE GENOMIC DNA]</scope>
    <source>
        <strain evidence="1 2">LMG 25940</strain>
    </source>
</reference>
<reference evidence="1 2" key="2">
    <citation type="journal article" date="2017" name="Plant Pathol.">
        <title>Pathogenicity and virulence gene content of Xanthomonas strains infecting Araceae, formerly known as Xanthomonas axonopodis pv. dieffenbachiae.</title>
        <authorList>
            <person name="Constantin E.C."/>
            <person name="Haegeman A."/>
            <person name="Van Vaerenbergh J."/>
            <person name="Baeyen S."/>
            <person name="Van Malderghem C."/>
            <person name="Maes M."/>
            <person name="Cottyn B."/>
        </authorList>
    </citation>
    <scope>NUCLEOTIDE SEQUENCE [LARGE SCALE GENOMIC DNA]</scope>
    <source>
        <strain evidence="1 2">LMG 25940</strain>
    </source>
</reference>
<dbReference type="Proteomes" id="UP000050546">
    <property type="component" value="Unassembled WGS sequence"/>
</dbReference>
<gene>
    <name evidence="1" type="ORF">IM53_012460</name>
</gene>
<dbReference type="EMBL" id="JPYI02000078">
    <property type="protein sequence ID" value="OQP77906.1"/>
    <property type="molecule type" value="Genomic_DNA"/>
</dbReference>
<evidence type="ECO:0000313" key="2">
    <source>
        <dbReference type="Proteomes" id="UP000050546"/>
    </source>
</evidence>
<sequence length="82" mass="9039">MFLAQMDQVVTWQALPGADRAVSADVGAVGREPYGMKTTLRLVSKPRNSTRLSGVHSERHVTDHSAVLYAVYARMPDRVQNA</sequence>